<dbReference type="AlphaFoldDB" id="A0A6J8A2R1"/>
<dbReference type="SUPFAM" id="SSF56672">
    <property type="entry name" value="DNA/RNA polymerases"/>
    <property type="match status" value="1"/>
</dbReference>
<evidence type="ECO:0000313" key="9">
    <source>
        <dbReference type="EMBL" id="CAC5360236.1"/>
    </source>
</evidence>
<dbReference type="PANTHER" id="PTHR37984:SF5">
    <property type="entry name" value="PROTEIN NYNRIN-LIKE"/>
    <property type="match status" value="1"/>
</dbReference>
<evidence type="ECO:0000259" key="8">
    <source>
        <dbReference type="Pfam" id="PF17917"/>
    </source>
</evidence>
<evidence type="ECO:0000313" key="10">
    <source>
        <dbReference type="Proteomes" id="UP000507470"/>
    </source>
</evidence>
<sequence length="491" mass="56810">MMFEVLLGLCNHYRKFVKGYAKIESPLNTLLTKDTPFKWTTDCQNAFETLKEALTSTPVLNFPNFNKPFIVSCDAYGSAIGYILPHVGDDEKEHVIGYGGRALTPAEKNYTVTEQEMQALVSAVAYFHVYLATNKFTIYTDHKALTWLQTIKHTNSRLIRWALKLQEYTFEVIHRLGSRNQNCDVLSRGKYEKQSEQTNVLTEVTFIYPGETLEQVTNSVKEVPIFSLEDISSLQKQCPYFGPIITFLENGTLLDDKKRAQAIPYETSQYELLNDTLYHFFQPRTKTRTSKHQLIKQVAIPEPLRNDILLSFHDQKAVENRHDLIYKLLKTLRPIKSFIHENRLKAYKDPNDFRPPPNLLKDNEALNNDPSNINKPNPDNLNDYLNQAENQEDNSQSDVDESTSDQGMSRFGFVTLPFLLFALLLSTSNADEQRINYGIIFQNQPNNDFTTDYWTHIYEIPMYLNLQHKLVTKCPQGADRQCQSYDKIFHK</sequence>
<dbReference type="InterPro" id="IPR050951">
    <property type="entry name" value="Retrovirus_Pol_polyprotein"/>
</dbReference>
<evidence type="ECO:0000256" key="2">
    <source>
        <dbReference type="ARBA" id="ARBA00022695"/>
    </source>
</evidence>
<evidence type="ECO:0000256" key="6">
    <source>
        <dbReference type="ARBA" id="ARBA00022918"/>
    </source>
</evidence>
<protein>
    <recommendedName>
        <fullName evidence="8">Reverse transcriptase RNase H-like domain-containing protein</fullName>
    </recommendedName>
</protein>
<dbReference type="InterPro" id="IPR041373">
    <property type="entry name" value="RT_RNaseH"/>
</dbReference>
<evidence type="ECO:0000256" key="5">
    <source>
        <dbReference type="ARBA" id="ARBA00022801"/>
    </source>
</evidence>
<dbReference type="Proteomes" id="UP000507470">
    <property type="component" value="Unassembled WGS sequence"/>
</dbReference>
<reference evidence="9 10" key="1">
    <citation type="submission" date="2020-06" db="EMBL/GenBank/DDBJ databases">
        <authorList>
            <person name="Li R."/>
            <person name="Bekaert M."/>
        </authorList>
    </citation>
    <scope>NUCLEOTIDE SEQUENCE [LARGE SCALE GENOMIC DNA]</scope>
    <source>
        <strain evidence="10">wild</strain>
    </source>
</reference>
<dbReference type="GO" id="GO:0016787">
    <property type="term" value="F:hydrolase activity"/>
    <property type="evidence" value="ECO:0007669"/>
    <property type="project" value="UniProtKB-KW"/>
</dbReference>
<dbReference type="InterPro" id="IPR043502">
    <property type="entry name" value="DNA/RNA_pol_sf"/>
</dbReference>
<dbReference type="Gene3D" id="3.30.70.270">
    <property type="match status" value="1"/>
</dbReference>
<dbReference type="GO" id="GO:0003964">
    <property type="term" value="F:RNA-directed DNA polymerase activity"/>
    <property type="evidence" value="ECO:0007669"/>
    <property type="project" value="UniProtKB-KW"/>
</dbReference>
<keyword evidence="1" id="KW-0808">Transferase</keyword>
<feature type="compositionally biased region" description="Polar residues" evidence="7">
    <location>
        <begin position="365"/>
        <end position="385"/>
    </location>
</feature>
<keyword evidence="6" id="KW-0695">RNA-directed DNA polymerase</keyword>
<dbReference type="Pfam" id="PF17917">
    <property type="entry name" value="RT_RNaseH"/>
    <property type="match status" value="1"/>
</dbReference>
<accession>A0A6J8A2R1</accession>
<organism evidence="9 10">
    <name type="scientific">Mytilus coruscus</name>
    <name type="common">Sea mussel</name>
    <dbReference type="NCBI Taxonomy" id="42192"/>
    <lineage>
        <taxon>Eukaryota</taxon>
        <taxon>Metazoa</taxon>
        <taxon>Spiralia</taxon>
        <taxon>Lophotrochozoa</taxon>
        <taxon>Mollusca</taxon>
        <taxon>Bivalvia</taxon>
        <taxon>Autobranchia</taxon>
        <taxon>Pteriomorphia</taxon>
        <taxon>Mytilida</taxon>
        <taxon>Mytiloidea</taxon>
        <taxon>Mytilidae</taxon>
        <taxon>Mytilinae</taxon>
        <taxon>Mytilus</taxon>
    </lineage>
</organism>
<dbReference type="EMBL" id="CACVKT020000551">
    <property type="protein sequence ID" value="CAC5360236.1"/>
    <property type="molecule type" value="Genomic_DNA"/>
</dbReference>
<evidence type="ECO:0000256" key="7">
    <source>
        <dbReference type="SAM" id="MobiDB-lite"/>
    </source>
</evidence>
<proteinExistence type="predicted"/>
<feature type="domain" description="Reverse transcriptase RNase H-like" evidence="8">
    <location>
        <begin position="64"/>
        <end position="168"/>
    </location>
</feature>
<dbReference type="CDD" id="cd09274">
    <property type="entry name" value="RNase_HI_RT_Ty3"/>
    <property type="match status" value="1"/>
</dbReference>
<evidence type="ECO:0000256" key="1">
    <source>
        <dbReference type="ARBA" id="ARBA00022679"/>
    </source>
</evidence>
<dbReference type="FunFam" id="3.30.70.270:FF:000020">
    <property type="entry name" value="Transposon Tf2-6 polyprotein-like Protein"/>
    <property type="match status" value="1"/>
</dbReference>
<dbReference type="OrthoDB" id="8060624at2759"/>
<keyword evidence="3" id="KW-0540">Nuclease</keyword>
<keyword evidence="4" id="KW-0255">Endonuclease</keyword>
<evidence type="ECO:0000256" key="4">
    <source>
        <dbReference type="ARBA" id="ARBA00022759"/>
    </source>
</evidence>
<keyword evidence="10" id="KW-1185">Reference proteome</keyword>
<evidence type="ECO:0000256" key="3">
    <source>
        <dbReference type="ARBA" id="ARBA00022722"/>
    </source>
</evidence>
<gene>
    <name evidence="9" type="ORF">MCOR_2788</name>
</gene>
<keyword evidence="5" id="KW-0378">Hydrolase</keyword>
<feature type="region of interest" description="Disordered" evidence="7">
    <location>
        <begin position="347"/>
        <end position="385"/>
    </location>
</feature>
<name>A0A6J8A2R1_MYTCO</name>
<dbReference type="InterPro" id="IPR043128">
    <property type="entry name" value="Rev_trsase/Diguanyl_cyclase"/>
</dbReference>
<dbReference type="GO" id="GO:0004519">
    <property type="term" value="F:endonuclease activity"/>
    <property type="evidence" value="ECO:0007669"/>
    <property type="project" value="UniProtKB-KW"/>
</dbReference>
<dbReference type="PANTHER" id="PTHR37984">
    <property type="entry name" value="PROTEIN CBG26694"/>
    <property type="match status" value="1"/>
</dbReference>
<keyword evidence="2" id="KW-0548">Nucleotidyltransferase</keyword>